<evidence type="ECO:0000313" key="2">
    <source>
        <dbReference type="Proteomes" id="UP000729402"/>
    </source>
</evidence>
<protein>
    <submittedName>
        <fullName evidence="1">Uncharacterized protein</fullName>
    </submittedName>
</protein>
<proteinExistence type="predicted"/>
<dbReference type="AlphaFoldDB" id="A0A8J5WNQ7"/>
<organism evidence="1 2">
    <name type="scientific">Zizania palustris</name>
    <name type="common">Northern wild rice</name>
    <dbReference type="NCBI Taxonomy" id="103762"/>
    <lineage>
        <taxon>Eukaryota</taxon>
        <taxon>Viridiplantae</taxon>
        <taxon>Streptophyta</taxon>
        <taxon>Embryophyta</taxon>
        <taxon>Tracheophyta</taxon>
        <taxon>Spermatophyta</taxon>
        <taxon>Magnoliopsida</taxon>
        <taxon>Liliopsida</taxon>
        <taxon>Poales</taxon>
        <taxon>Poaceae</taxon>
        <taxon>BOP clade</taxon>
        <taxon>Oryzoideae</taxon>
        <taxon>Oryzeae</taxon>
        <taxon>Zizaniinae</taxon>
        <taxon>Zizania</taxon>
    </lineage>
</organism>
<dbReference type="Proteomes" id="UP000729402">
    <property type="component" value="Unassembled WGS sequence"/>
</dbReference>
<comment type="caution">
    <text evidence="1">The sequence shown here is derived from an EMBL/GenBank/DDBJ whole genome shotgun (WGS) entry which is preliminary data.</text>
</comment>
<dbReference type="EMBL" id="JAAALK010000080">
    <property type="protein sequence ID" value="KAG8091489.1"/>
    <property type="molecule type" value="Genomic_DNA"/>
</dbReference>
<evidence type="ECO:0000313" key="1">
    <source>
        <dbReference type="EMBL" id="KAG8091489.1"/>
    </source>
</evidence>
<reference evidence="1" key="1">
    <citation type="journal article" date="2021" name="bioRxiv">
        <title>Whole Genome Assembly and Annotation of Northern Wild Rice, Zizania palustris L., Supports a Whole Genome Duplication in the Zizania Genus.</title>
        <authorList>
            <person name="Haas M."/>
            <person name="Kono T."/>
            <person name="Macchietto M."/>
            <person name="Millas R."/>
            <person name="McGilp L."/>
            <person name="Shao M."/>
            <person name="Duquette J."/>
            <person name="Hirsch C.N."/>
            <person name="Kimball J."/>
        </authorList>
    </citation>
    <scope>NUCLEOTIDE SEQUENCE</scope>
    <source>
        <tissue evidence="1">Fresh leaf tissue</tissue>
    </source>
</reference>
<gene>
    <name evidence="1" type="ORF">GUJ93_ZPchr0012g21253</name>
</gene>
<name>A0A8J5WNQ7_ZIZPA</name>
<keyword evidence="2" id="KW-1185">Reference proteome</keyword>
<accession>A0A8J5WNQ7</accession>
<reference evidence="1" key="2">
    <citation type="submission" date="2021-02" db="EMBL/GenBank/DDBJ databases">
        <authorList>
            <person name="Kimball J.A."/>
            <person name="Haas M.W."/>
            <person name="Macchietto M."/>
            <person name="Kono T."/>
            <person name="Duquette J."/>
            <person name="Shao M."/>
        </authorList>
    </citation>
    <scope>NUCLEOTIDE SEQUENCE</scope>
    <source>
        <tissue evidence="1">Fresh leaf tissue</tissue>
    </source>
</reference>
<sequence>MFQYSVKLKAPSPFHLFLAASSSSHPKKLSGVPVCEVVAILPSAAAVAVPPSWAPSSCRPAAVGASCPDASCQISRHAPPVVQLSFYRTTPTIQPSSRRLPHAPPSWCPHTAATVQPSFRQICSRRDSR</sequence>